<dbReference type="RefSeq" id="WP_218031728.1">
    <property type="nucleotide sequence ID" value="NZ_BIFS01000001.1"/>
</dbReference>
<sequence>MNNYLSKSTATRDDQAVDVPVAISQRSKRYVRPDSMQKHRLSVLTVGSYAIILLATVLYLFPLAYLVNISFKTLSDYFQNPTGVTKTVAWVNYVNAWNEGNFGAYFFNTVFYTIVATGVSVLFSLFIAFPIARGYVKASRFWYTLFVISLFLPSALIPQFQLILHLGLYDTQIGYILVASNLGLGPFLIAGYLKSIPKELDEAATIDGCGYVRYVLTIIIPLSRPILVTALLLHAIDVWNDIIGPTIYLSNPSYSPISLGLFSFFGLYTNDWVTLAAATVIVAAPLIVLFIFLQRYFISGALSGALKA</sequence>
<organism evidence="9 10">
    <name type="scientific">Dictyobacter kobayashii</name>
    <dbReference type="NCBI Taxonomy" id="2014872"/>
    <lineage>
        <taxon>Bacteria</taxon>
        <taxon>Bacillati</taxon>
        <taxon>Chloroflexota</taxon>
        <taxon>Ktedonobacteria</taxon>
        <taxon>Ktedonobacterales</taxon>
        <taxon>Dictyobacteraceae</taxon>
        <taxon>Dictyobacter</taxon>
    </lineage>
</organism>
<evidence type="ECO:0000256" key="5">
    <source>
        <dbReference type="ARBA" id="ARBA00022989"/>
    </source>
</evidence>
<evidence type="ECO:0000256" key="3">
    <source>
        <dbReference type="ARBA" id="ARBA00022475"/>
    </source>
</evidence>
<dbReference type="EMBL" id="BIFS01000001">
    <property type="protein sequence ID" value="GCE17121.1"/>
    <property type="molecule type" value="Genomic_DNA"/>
</dbReference>
<feature type="transmembrane region" description="Helical" evidence="7">
    <location>
        <begin position="141"/>
        <end position="161"/>
    </location>
</feature>
<feature type="transmembrane region" description="Helical" evidence="7">
    <location>
        <begin position="272"/>
        <end position="293"/>
    </location>
</feature>
<evidence type="ECO:0000256" key="6">
    <source>
        <dbReference type="ARBA" id="ARBA00023136"/>
    </source>
</evidence>
<dbReference type="AlphaFoldDB" id="A0A402ADF6"/>
<dbReference type="PANTHER" id="PTHR43744:SF8">
    <property type="entry name" value="SN-GLYCEROL-3-PHOSPHATE TRANSPORT SYSTEM PERMEASE PROTEIN UGPE"/>
    <property type="match status" value="1"/>
</dbReference>
<comment type="subcellular location">
    <subcellularLocation>
        <location evidence="1 7">Cell membrane</location>
        <topology evidence="1 7">Multi-pass membrane protein</topology>
    </subcellularLocation>
</comment>
<dbReference type="GO" id="GO:0055085">
    <property type="term" value="P:transmembrane transport"/>
    <property type="evidence" value="ECO:0007669"/>
    <property type="project" value="InterPro"/>
</dbReference>
<dbReference type="Proteomes" id="UP000287188">
    <property type="component" value="Unassembled WGS sequence"/>
</dbReference>
<dbReference type="CDD" id="cd06261">
    <property type="entry name" value="TM_PBP2"/>
    <property type="match status" value="1"/>
</dbReference>
<comment type="caution">
    <text evidence="9">The sequence shown here is derived from an EMBL/GenBank/DDBJ whole genome shotgun (WGS) entry which is preliminary data.</text>
</comment>
<keyword evidence="3" id="KW-1003">Cell membrane</keyword>
<keyword evidence="2 7" id="KW-0813">Transport</keyword>
<dbReference type="GO" id="GO:0005524">
    <property type="term" value="F:ATP binding"/>
    <property type="evidence" value="ECO:0007669"/>
    <property type="project" value="UniProtKB-KW"/>
</dbReference>
<reference evidence="10" key="1">
    <citation type="submission" date="2018-12" db="EMBL/GenBank/DDBJ databases">
        <title>Tengunoibacter tsumagoiensis gen. nov., sp. nov., Dictyobacter kobayashii sp. nov., D. alpinus sp. nov., and D. joshuensis sp. nov. and description of Dictyobacteraceae fam. nov. within the order Ktedonobacterales isolated from Tengu-no-mugimeshi.</title>
        <authorList>
            <person name="Wang C.M."/>
            <person name="Zheng Y."/>
            <person name="Sakai Y."/>
            <person name="Toyoda A."/>
            <person name="Minakuchi Y."/>
            <person name="Abe K."/>
            <person name="Yokota A."/>
            <person name="Yabe S."/>
        </authorList>
    </citation>
    <scope>NUCLEOTIDE SEQUENCE [LARGE SCALE GENOMIC DNA]</scope>
    <source>
        <strain evidence="10">Uno11</strain>
    </source>
</reference>
<feature type="transmembrane region" description="Helical" evidence="7">
    <location>
        <begin position="105"/>
        <end position="129"/>
    </location>
</feature>
<feature type="domain" description="ABC transmembrane type-1" evidence="8">
    <location>
        <begin position="106"/>
        <end position="293"/>
    </location>
</feature>
<protein>
    <submittedName>
        <fullName evidence="9">Thiamine ABC transporter ATP-binding protein</fullName>
    </submittedName>
</protein>
<keyword evidence="4 7" id="KW-0812">Transmembrane</keyword>
<dbReference type="SUPFAM" id="SSF161098">
    <property type="entry name" value="MetI-like"/>
    <property type="match status" value="1"/>
</dbReference>
<dbReference type="Gene3D" id="1.10.3720.10">
    <property type="entry name" value="MetI-like"/>
    <property type="match status" value="1"/>
</dbReference>
<name>A0A402ADF6_9CHLR</name>
<evidence type="ECO:0000256" key="4">
    <source>
        <dbReference type="ARBA" id="ARBA00022692"/>
    </source>
</evidence>
<evidence type="ECO:0000256" key="2">
    <source>
        <dbReference type="ARBA" id="ARBA00022448"/>
    </source>
</evidence>
<keyword evidence="5 7" id="KW-1133">Transmembrane helix</keyword>
<keyword evidence="9" id="KW-0547">Nucleotide-binding</keyword>
<feature type="transmembrane region" description="Helical" evidence="7">
    <location>
        <begin position="173"/>
        <end position="193"/>
    </location>
</feature>
<comment type="similarity">
    <text evidence="7">Belongs to the binding-protein-dependent transport system permease family.</text>
</comment>
<feature type="transmembrane region" description="Helical" evidence="7">
    <location>
        <begin position="41"/>
        <end position="67"/>
    </location>
</feature>
<keyword evidence="6 7" id="KW-0472">Membrane</keyword>
<proteinExistence type="inferred from homology"/>
<evidence type="ECO:0000313" key="9">
    <source>
        <dbReference type="EMBL" id="GCE17121.1"/>
    </source>
</evidence>
<evidence type="ECO:0000313" key="10">
    <source>
        <dbReference type="Proteomes" id="UP000287188"/>
    </source>
</evidence>
<dbReference type="Pfam" id="PF00528">
    <property type="entry name" value="BPD_transp_1"/>
    <property type="match status" value="1"/>
</dbReference>
<dbReference type="PROSITE" id="PS50928">
    <property type="entry name" value="ABC_TM1"/>
    <property type="match status" value="1"/>
</dbReference>
<evidence type="ECO:0000256" key="7">
    <source>
        <dbReference type="RuleBase" id="RU363032"/>
    </source>
</evidence>
<keyword evidence="10" id="KW-1185">Reference proteome</keyword>
<evidence type="ECO:0000256" key="1">
    <source>
        <dbReference type="ARBA" id="ARBA00004651"/>
    </source>
</evidence>
<accession>A0A402ADF6</accession>
<dbReference type="InterPro" id="IPR035906">
    <property type="entry name" value="MetI-like_sf"/>
</dbReference>
<keyword evidence="9" id="KW-0067">ATP-binding</keyword>
<feature type="transmembrane region" description="Helical" evidence="7">
    <location>
        <begin position="214"/>
        <end position="236"/>
    </location>
</feature>
<gene>
    <name evidence="9" type="ORF">KDK_09210</name>
</gene>
<dbReference type="GO" id="GO:0005886">
    <property type="term" value="C:plasma membrane"/>
    <property type="evidence" value="ECO:0007669"/>
    <property type="project" value="UniProtKB-SubCell"/>
</dbReference>
<dbReference type="InterPro" id="IPR000515">
    <property type="entry name" value="MetI-like"/>
</dbReference>
<evidence type="ECO:0000259" key="8">
    <source>
        <dbReference type="PROSITE" id="PS50928"/>
    </source>
</evidence>
<dbReference type="PANTHER" id="PTHR43744">
    <property type="entry name" value="ABC TRANSPORTER PERMEASE PROTEIN MG189-RELATED-RELATED"/>
    <property type="match status" value="1"/>
</dbReference>